<gene>
    <name evidence="1" type="ORF">IE53DRAFT_296451</name>
</gene>
<protein>
    <submittedName>
        <fullName evidence="1">Beta-glucosidase protein</fullName>
    </submittedName>
</protein>
<evidence type="ECO:0000313" key="2">
    <source>
        <dbReference type="Proteomes" id="UP000245626"/>
    </source>
</evidence>
<reference evidence="1 2" key="1">
    <citation type="journal article" date="2018" name="Mol. Biol. Evol.">
        <title>Broad Genomic Sampling Reveals a Smut Pathogenic Ancestry of the Fungal Clade Ustilaginomycotina.</title>
        <authorList>
            <person name="Kijpornyongpan T."/>
            <person name="Mondo S.J."/>
            <person name="Barry K."/>
            <person name="Sandor L."/>
            <person name="Lee J."/>
            <person name="Lipzen A."/>
            <person name="Pangilinan J."/>
            <person name="LaButti K."/>
            <person name="Hainaut M."/>
            <person name="Henrissat B."/>
            <person name="Grigoriev I.V."/>
            <person name="Spatafora J.W."/>
            <person name="Aime M.C."/>
        </authorList>
    </citation>
    <scope>NUCLEOTIDE SEQUENCE [LARGE SCALE GENOMIC DNA]</scope>
    <source>
        <strain evidence="1 2">SA 807</strain>
    </source>
</reference>
<dbReference type="EMBL" id="KZ819859">
    <property type="protein sequence ID" value="PWN51235.1"/>
    <property type="molecule type" value="Genomic_DNA"/>
</dbReference>
<organism evidence="1 2">
    <name type="scientific">Violaceomyces palustris</name>
    <dbReference type="NCBI Taxonomy" id="1673888"/>
    <lineage>
        <taxon>Eukaryota</taxon>
        <taxon>Fungi</taxon>
        <taxon>Dikarya</taxon>
        <taxon>Basidiomycota</taxon>
        <taxon>Ustilaginomycotina</taxon>
        <taxon>Ustilaginomycetes</taxon>
        <taxon>Violaceomycetales</taxon>
        <taxon>Violaceomycetaceae</taxon>
        <taxon>Violaceomyces</taxon>
    </lineage>
</organism>
<keyword evidence="2" id="KW-1185">Reference proteome</keyword>
<proteinExistence type="predicted"/>
<accession>A0ACD0NZG5</accession>
<evidence type="ECO:0000313" key="1">
    <source>
        <dbReference type="EMBL" id="PWN51235.1"/>
    </source>
</evidence>
<name>A0ACD0NZG5_9BASI</name>
<dbReference type="Proteomes" id="UP000245626">
    <property type="component" value="Unassembled WGS sequence"/>
</dbReference>
<feature type="non-terminal residue" evidence="1">
    <location>
        <position position="269"/>
    </location>
</feature>
<sequence length="269" mass="29453">MEVNPLVGKLTLEEKIQLLSGFDLWRSGGSNRSKGLGYIKLTDGPNGARGGGGFKDSVPAALFPCPSCLGATFDRELAERMGKGIAEDSLSKHCHVSLAPTVNIQRDPRGGRWFESYSEDPVLSGELGHAWIKGCQGCGVGSTPKHFVANEAETYRRLSDSIMDQEALREIYLLPFQRLLRNLARDHSRGEEASPKAGVFRGQPACIMTAYNKLNGISCSENQELLQRILRGEWGFKGLIMSDWFGTYSTVQAIKAGLNLEMPGPTAFR</sequence>